<evidence type="ECO:0000313" key="10">
    <source>
        <dbReference type="EMBL" id="MBB5204510.1"/>
    </source>
</evidence>
<keyword evidence="6 7" id="KW-0676">Redox-active center</keyword>
<dbReference type="Gene3D" id="3.10.450.70">
    <property type="entry name" value="Disulphide bond isomerase, DsbC/G, N-terminal"/>
    <property type="match status" value="1"/>
</dbReference>
<dbReference type="EMBL" id="JACHHO010000002">
    <property type="protein sequence ID" value="MBB5204510.1"/>
    <property type="molecule type" value="Genomic_DNA"/>
</dbReference>
<dbReference type="Pfam" id="PF13098">
    <property type="entry name" value="Thioredoxin_2"/>
    <property type="match status" value="1"/>
</dbReference>
<dbReference type="Gene3D" id="3.40.30.10">
    <property type="entry name" value="Glutaredoxin"/>
    <property type="match status" value="1"/>
</dbReference>
<gene>
    <name evidence="10" type="ORF">HNQ51_001824</name>
</gene>
<evidence type="ECO:0000313" key="11">
    <source>
        <dbReference type="Proteomes" id="UP000554837"/>
    </source>
</evidence>
<dbReference type="InterPro" id="IPR036249">
    <property type="entry name" value="Thioredoxin-like_sf"/>
</dbReference>
<keyword evidence="5" id="KW-1015">Disulfide bond</keyword>
<organism evidence="10 11">
    <name type="scientific">Inhella inkyongensis</name>
    <dbReference type="NCBI Taxonomy" id="392593"/>
    <lineage>
        <taxon>Bacteria</taxon>
        <taxon>Pseudomonadati</taxon>
        <taxon>Pseudomonadota</taxon>
        <taxon>Betaproteobacteria</taxon>
        <taxon>Burkholderiales</taxon>
        <taxon>Sphaerotilaceae</taxon>
        <taxon>Inhella</taxon>
    </lineage>
</organism>
<keyword evidence="4 7" id="KW-0574">Periplasm</keyword>
<dbReference type="GO" id="GO:0016853">
    <property type="term" value="F:isomerase activity"/>
    <property type="evidence" value="ECO:0007669"/>
    <property type="project" value="UniProtKB-KW"/>
</dbReference>
<dbReference type="PANTHER" id="PTHR35272:SF3">
    <property type="entry name" value="THIOL:DISULFIDE INTERCHANGE PROTEIN DSBC"/>
    <property type="match status" value="1"/>
</dbReference>
<sequence length="242" mass="26928">MLLRSLTLAVLASIGLAAHANEAAIRKNLTERLPTFPKIDEVRATPIPGLFEVRFGTEIRYTDAKGEYLVEGDLIDLKTKKSLTQERVEKLTAVTFDSLPLKDAIVWKRGNGSRRMAVFADPNCGYCKRFERGLQEMKDVTVYTFLIPILGSDSREKTRNILCAKDNADAWLGWMLKDKQPVKPQGSCDDAAIERNMAFARKHQIHGTPAIIFEDGSRVPGAIPPEAIAERLSKAEKAEKSS</sequence>
<protein>
    <recommendedName>
        <fullName evidence="7">Thiol:disulfide interchange protein</fullName>
    </recommendedName>
</protein>
<evidence type="ECO:0000256" key="5">
    <source>
        <dbReference type="ARBA" id="ARBA00023157"/>
    </source>
</evidence>
<dbReference type="SUPFAM" id="SSF54423">
    <property type="entry name" value="DsbC/DsbG N-terminal domain-like"/>
    <property type="match status" value="1"/>
</dbReference>
<dbReference type="RefSeq" id="WP_138855822.1">
    <property type="nucleotide sequence ID" value="NZ_CP040709.1"/>
</dbReference>
<comment type="function">
    <text evidence="7">Required for disulfide bond formation in some periplasmic proteins. Acts by transferring its disulfide bond to other proteins and is reduced in the process.</text>
</comment>
<comment type="similarity">
    <text evidence="2 7">Belongs to the thioredoxin family. DsbC subfamily.</text>
</comment>
<dbReference type="Proteomes" id="UP000554837">
    <property type="component" value="Unassembled WGS sequence"/>
</dbReference>
<evidence type="ECO:0000256" key="3">
    <source>
        <dbReference type="ARBA" id="ARBA00022729"/>
    </source>
</evidence>
<evidence type="ECO:0000256" key="7">
    <source>
        <dbReference type="RuleBase" id="RU364038"/>
    </source>
</evidence>
<dbReference type="OrthoDB" id="12976at2"/>
<accession>A0A840S7U4</accession>
<dbReference type="InterPro" id="IPR012336">
    <property type="entry name" value="Thioredoxin-like_fold"/>
</dbReference>
<dbReference type="PANTHER" id="PTHR35272">
    <property type="entry name" value="THIOL:DISULFIDE INTERCHANGE PROTEIN DSBC-RELATED"/>
    <property type="match status" value="1"/>
</dbReference>
<dbReference type="GO" id="GO:0042597">
    <property type="term" value="C:periplasmic space"/>
    <property type="evidence" value="ECO:0007669"/>
    <property type="project" value="UniProtKB-SubCell"/>
</dbReference>
<evidence type="ECO:0000256" key="1">
    <source>
        <dbReference type="ARBA" id="ARBA00004418"/>
    </source>
</evidence>
<dbReference type="InterPro" id="IPR018950">
    <property type="entry name" value="DiS-bond_isomerase_DsbC/G_N"/>
</dbReference>
<dbReference type="AlphaFoldDB" id="A0A840S7U4"/>
<comment type="caution">
    <text evidence="10">The sequence shown here is derived from an EMBL/GenBank/DDBJ whole genome shotgun (WGS) entry which is preliminary data.</text>
</comment>
<evidence type="ECO:0000259" key="8">
    <source>
        <dbReference type="Pfam" id="PF10411"/>
    </source>
</evidence>
<dbReference type="Pfam" id="PF10411">
    <property type="entry name" value="DsbC_N"/>
    <property type="match status" value="1"/>
</dbReference>
<feature type="domain" description="Thioredoxin-like fold" evidence="9">
    <location>
        <begin position="109"/>
        <end position="231"/>
    </location>
</feature>
<dbReference type="InterPro" id="IPR051470">
    <property type="entry name" value="Thiol:disulfide_interchange"/>
</dbReference>
<evidence type="ECO:0000256" key="4">
    <source>
        <dbReference type="ARBA" id="ARBA00022764"/>
    </source>
</evidence>
<keyword evidence="3 7" id="KW-0732">Signal</keyword>
<feature type="signal peptide" evidence="7">
    <location>
        <begin position="1"/>
        <end position="20"/>
    </location>
</feature>
<evidence type="ECO:0000256" key="6">
    <source>
        <dbReference type="ARBA" id="ARBA00023284"/>
    </source>
</evidence>
<feature type="domain" description="Disulphide bond isomerase DsbC/G N-terminal" evidence="8">
    <location>
        <begin position="17"/>
        <end position="85"/>
    </location>
</feature>
<reference evidence="10 11" key="1">
    <citation type="submission" date="2020-08" db="EMBL/GenBank/DDBJ databases">
        <title>Genomic Encyclopedia of Type Strains, Phase IV (KMG-IV): sequencing the most valuable type-strain genomes for metagenomic binning, comparative biology and taxonomic classification.</title>
        <authorList>
            <person name="Goeker M."/>
        </authorList>
    </citation>
    <scope>NUCLEOTIDE SEQUENCE [LARGE SCALE GENOMIC DNA]</scope>
    <source>
        <strain evidence="10 11">DSM 23958</strain>
    </source>
</reference>
<proteinExistence type="inferred from homology"/>
<name>A0A840S7U4_9BURK</name>
<dbReference type="InterPro" id="IPR033954">
    <property type="entry name" value="DiS-bond_Isoase_DsbC/G"/>
</dbReference>
<keyword evidence="10" id="KW-0413">Isomerase</keyword>
<dbReference type="CDD" id="cd03020">
    <property type="entry name" value="DsbA_DsbC_DsbG"/>
    <property type="match status" value="1"/>
</dbReference>
<evidence type="ECO:0000259" key="9">
    <source>
        <dbReference type="Pfam" id="PF13098"/>
    </source>
</evidence>
<dbReference type="SUPFAM" id="SSF52833">
    <property type="entry name" value="Thioredoxin-like"/>
    <property type="match status" value="1"/>
</dbReference>
<feature type="chain" id="PRO_5033098724" description="Thiol:disulfide interchange protein" evidence="7">
    <location>
        <begin position="21"/>
        <end position="242"/>
    </location>
</feature>
<evidence type="ECO:0000256" key="2">
    <source>
        <dbReference type="ARBA" id="ARBA00009813"/>
    </source>
</evidence>
<comment type="subcellular location">
    <subcellularLocation>
        <location evidence="1 7">Periplasm</location>
    </subcellularLocation>
</comment>
<keyword evidence="11" id="KW-1185">Reference proteome</keyword>
<dbReference type="InterPro" id="IPR009094">
    <property type="entry name" value="DiS-bond_isomerase_DsbC/G_N_sf"/>
</dbReference>